<dbReference type="GO" id="GO:0004526">
    <property type="term" value="F:ribonuclease P activity"/>
    <property type="evidence" value="ECO:0007669"/>
    <property type="project" value="UniProtKB-UniRule"/>
</dbReference>
<dbReference type="Pfam" id="PF00825">
    <property type="entry name" value="Ribonuclease_P"/>
    <property type="match status" value="1"/>
</dbReference>
<evidence type="ECO:0000256" key="5">
    <source>
        <dbReference type="ARBA" id="ARBA00022884"/>
    </source>
</evidence>
<comment type="similarity">
    <text evidence="6">Belongs to the RnpA family.</text>
</comment>
<dbReference type="InterPro" id="IPR000100">
    <property type="entry name" value="RNase_P"/>
</dbReference>
<evidence type="ECO:0000256" key="7">
    <source>
        <dbReference type="NCBIfam" id="TIGR00188"/>
    </source>
</evidence>
<name>A0A1F7Y362_9BACT</name>
<dbReference type="Gene3D" id="3.30.230.10">
    <property type="match status" value="1"/>
</dbReference>
<dbReference type="EC" id="3.1.26.5" evidence="6 7"/>
<dbReference type="SUPFAM" id="SSF54211">
    <property type="entry name" value="Ribosomal protein S5 domain 2-like"/>
    <property type="match status" value="1"/>
</dbReference>
<evidence type="ECO:0000313" key="9">
    <source>
        <dbReference type="Proteomes" id="UP000176741"/>
    </source>
</evidence>
<dbReference type="GO" id="GO:0030677">
    <property type="term" value="C:ribonuclease P complex"/>
    <property type="evidence" value="ECO:0007669"/>
    <property type="project" value="TreeGrafter"/>
</dbReference>
<reference evidence="8 9" key="1">
    <citation type="journal article" date="2016" name="Nat. Commun.">
        <title>Thousands of microbial genomes shed light on interconnected biogeochemical processes in an aquifer system.</title>
        <authorList>
            <person name="Anantharaman K."/>
            <person name="Brown C.T."/>
            <person name="Hug L.A."/>
            <person name="Sharon I."/>
            <person name="Castelle C.J."/>
            <person name="Probst A.J."/>
            <person name="Thomas B.C."/>
            <person name="Singh A."/>
            <person name="Wilkins M.J."/>
            <person name="Karaoz U."/>
            <person name="Brodie E.L."/>
            <person name="Williams K.H."/>
            <person name="Hubbard S.S."/>
            <person name="Banfield J.F."/>
        </authorList>
    </citation>
    <scope>NUCLEOTIDE SEQUENCE [LARGE SCALE GENOMIC DNA]</scope>
</reference>
<evidence type="ECO:0000256" key="3">
    <source>
        <dbReference type="ARBA" id="ARBA00022759"/>
    </source>
</evidence>
<proteinExistence type="inferred from homology"/>
<dbReference type="GO" id="GO:0042781">
    <property type="term" value="F:3'-tRNA processing endoribonuclease activity"/>
    <property type="evidence" value="ECO:0007669"/>
    <property type="project" value="TreeGrafter"/>
</dbReference>
<dbReference type="InterPro" id="IPR014721">
    <property type="entry name" value="Ribsml_uS5_D2-typ_fold_subgr"/>
</dbReference>
<dbReference type="PANTHER" id="PTHR33992">
    <property type="entry name" value="RIBONUCLEASE P PROTEIN COMPONENT"/>
    <property type="match status" value="1"/>
</dbReference>
<organism evidence="8 9">
    <name type="scientific">Candidatus Woesebacteria bacterium RIFCSPHIGHO2_01_FULL_38_26b</name>
    <dbReference type="NCBI Taxonomy" id="1802491"/>
    <lineage>
        <taxon>Bacteria</taxon>
        <taxon>Candidatus Woeseibacteriota</taxon>
    </lineage>
</organism>
<keyword evidence="1 6" id="KW-0819">tRNA processing</keyword>
<keyword evidence="2 6" id="KW-0540">Nuclease</keyword>
<accession>A0A1F7Y362</accession>
<dbReference type="HAMAP" id="MF_00227">
    <property type="entry name" value="RNase_P"/>
    <property type="match status" value="1"/>
</dbReference>
<dbReference type="AlphaFoldDB" id="A0A1F7Y362"/>
<comment type="function">
    <text evidence="6">RNaseP catalyzes the removal of the 5'-leader sequence from pre-tRNA to produce the mature 5'-terminus. It can also cleave other RNA substrates such as 4.5S RNA. The protein component plays an auxiliary but essential role in vivo by binding to the 5'-leader sequence and broadening the substrate specificity of the ribozyme.</text>
</comment>
<evidence type="ECO:0000256" key="2">
    <source>
        <dbReference type="ARBA" id="ARBA00022722"/>
    </source>
</evidence>
<sequence>MLSTANRIKNAKQFNEVKSKGKVFQSPNFGVAVLKTSDKDLSRFGFVISTKISKMAVHRNRVRRAFREAVRQSLSNIKGGYDMVFLIKKGVMSKTVSEIMTEVKDFLKKEEYIT</sequence>
<dbReference type="NCBIfam" id="TIGR00188">
    <property type="entry name" value="rnpA"/>
    <property type="match status" value="1"/>
</dbReference>
<dbReference type="GO" id="GO:0000049">
    <property type="term" value="F:tRNA binding"/>
    <property type="evidence" value="ECO:0007669"/>
    <property type="project" value="UniProtKB-UniRule"/>
</dbReference>
<gene>
    <name evidence="6" type="primary">rnpA</name>
    <name evidence="8" type="ORF">A2771_04115</name>
</gene>
<protein>
    <recommendedName>
        <fullName evidence="6 7">Ribonuclease P protein component</fullName>
        <shortName evidence="6">RNase P protein</shortName>
        <shortName evidence="6">RNaseP protein</shortName>
        <ecNumber evidence="6 7">3.1.26.5</ecNumber>
    </recommendedName>
    <alternativeName>
        <fullName evidence="6">Protein C5</fullName>
    </alternativeName>
</protein>
<evidence type="ECO:0000313" key="8">
    <source>
        <dbReference type="EMBL" id="OGM21716.1"/>
    </source>
</evidence>
<comment type="subunit">
    <text evidence="6">Consists of a catalytic RNA component (M1 or rnpB) and a protein subunit.</text>
</comment>
<evidence type="ECO:0000256" key="6">
    <source>
        <dbReference type="HAMAP-Rule" id="MF_00227"/>
    </source>
</evidence>
<dbReference type="Proteomes" id="UP000176741">
    <property type="component" value="Unassembled WGS sequence"/>
</dbReference>
<dbReference type="EMBL" id="MGGD01000002">
    <property type="protein sequence ID" value="OGM21716.1"/>
    <property type="molecule type" value="Genomic_DNA"/>
</dbReference>
<dbReference type="GO" id="GO:0001682">
    <property type="term" value="P:tRNA 5'-leader removal"/>
    <property type="evidence" value="ECO:0007669"/>
    <property type="project" value="UniProtKB-UniRule"/>
</dbReference>
<keyword evidence="4 6" id="KW-0378">Hydrolase</keyword>
<dbReference type="InterPro" id="IPR020568">
    <property type="entry name" value="Ribosomal_Su5_D2-typ_SF"/>
</dbReference>
<dbReference type="PANTHER" id="PTHR33992:SF1">
    <property type="entry name" value="RIBONUCLEASE P PROTEIN COMPONENT"/>
    <property type="match status" value="1"/>
</dbReference>
<comment type="caution">
    <text evidence="8">The sequence shown here is derived from an EMBL/GenBank/DDBJ whole genome shotgun (WGS) entry which is preliminary data.</text>
</comment>
<evidence type="ECO:0000256" key="1">
    <source>
        <dbReference type="ARBA" id="ARBA00022694"/>
    </source>
</evidence>
<keyword evidence="3 6" id="KW-0255">Endonuclease</keyword>
<keyword evidence="5 6" id="KW-0694">RNA-binding</keyword>
<comment type="catalytic activity">
    <reaction evidence="6">
        <text>Endonucleolytic cleavage of RNA, removing 5'-extranucleotides from tRNA precursor.</text>
        <dbReference type="EC" id="3.1.26.5"/>
    </reaction>
</comment>
<evidence type="ECO:0000256" key="4">
    <source>
        <dbReference type="ARBA" id="ARBA00022801"/>
    </source>
</evidence>